<dbReference type="EMBL" id="CBLX010000027">
    <property type="protein sequence ID" value="CDG41177.1"/>
    <property type="molecule type" value="Genomic_DNA"/>
</dbReference>
<proteinExistence type="predicted"/>
<name>A0A060QMA3_9PROT</name>
<sequence>MADNTSDKILHQIAQGIASLSAESAPIIFADNVPVYGHVGGIITVTLAAERPYGNEIVVAPTAHLRLTPKAAKLLAESILKAFAMGERKEASVN</sequence>
<dbReference type="Proteomes" id="UP000027583">
    <property type="component" value="Unassembled WGS sequence"/>
</dbReference>
<dbReference type="AlphaFoldDB" id="A0A060QMA3"/>
<dbReference type="GeneID" id="78227181"/>
<protein>
    <submittedName>
        <fullName evidence="1">Uncharacterized protein</fullName>
    </submittedName>
</protein>
<organism evidence="1 2">
    <name type="scientific">Asaia bogorensis</name>
    <dbReference type="NCBI Taxonomy" id="91915"/>
    <lineage>
        <taxon>Bacteria</taxon>
        <taxon>Pseudomonadati</taxon>
        <taxon>Pseudomonadota</taxon>
        <taxon>Alphaproteobacteria</taxon>
        <taxon>Acetobacterales</taxon>
        <taxon>Acetobacteraceae</taxon>
        <taxon>Asaia</taxon>
    </lineage>
</organism>
<gene>
    <name evidence="1" type="ORF">ASAP_3132</name>
</gene>
<evidence type="ECO:0000313" key="2">
    <source>
        <dbReference type="Proteomes" id="UP000027583"/>
    </source>
</evidence>
<reference evidence="1 2" key="2">
    <citation type="journal article" date="2014" name="PLoS ONE">
        <title>Evolution of mitochondria reconstructed from the energy metabolism of living bacteria.</title>
        <authorList>
            <person name="Degli Esposti M."/>
            <person name="Chouaia B."/>
            <person name="Comandatore F."/>
            <person name="Crotti E."/>
            <person name="Sassera D."/>
            <person name="Lievens P.M."/>
            <person name="Daffonchio D."/>
            <person name="Bandi C."/>
        </authorList>
    </citation>
    <scope>NUCLEOTIDE SEQUENCE [LARGE SCALE GENOMIC DNA]</scope>
    <source>
        <strain evidence="1 2">SF2.1</strain>
    </source>
</reference>
<reference evidence="1 2" key="1">
    <citation type="journal article" date="2014" name="Genome Biol. Evol.">
        <title>Acetic acid bacteria genomes reveal functional traits for adaptation to life in insect guts.</title>
        <authorList>
            <person name="Chouaia B."/>
            <person name="Gaiarsa S."/>
            <person name="Crotti E."/>
            <person name="Comandatore F."/>
            <person name="Degli Esposti M."/>
            <person name="Ricci I."/>
            <person name="Alma A."/>
            <person name="Favia G."/>
            <person name="Bandi C."/>
            <person name="Daffonchio D."/>
        </authorList>
    </citation>
    <scope>NUCLEOTIDE SEQUENCE [LARGE SCALE GENOMIC DNA]</scope>
    <source>
        <strain evidence="1 2">SF2.1</strain>
    </source>
</reference>
<evidence type="ECO:0000313" key="1">
    <source>
        <dbReference type="EMBL" id="CDG41177.1"/>
    </source>
</evidence>
<comment type="caution">
    <text evidence="1">The sequence shown here is derived from an EMBL/GenBank/DDBJ whole genome shotgun (WGS) entry which is preliminary data.</text>
</comment>
<accession>A0A060QMA3</accession>
<dbReference type="RefSeq" id="WP_031241304.1">
    <property type="nucleotide sequence ID" value="NZ_CBLX010000027.1"/>
</dbReference>